<dbReference type="InterPro" id="IPR004089">
    <property type="entry name" value="MCPsignal_dom"/>
</dbReference>
<dbReference type="InterPro" id="IPR004090">
    <property type="entry name" value="Chemotax_Me-accpt_rcpt"/>
</dbReference>
<dbReference type="GO" id="GO:0006935">
    <property type="term" value="P:chemotaxis"/>
    <property type="evidence" value="ECO:0007669"/>
    <property type="project" value="UniProtKB-KW"/>
</dbReference>
<keyword evidence="10" id="KW-0175">Coiled coil</keyword>
<dbReference type="CDD" id="cd06225">
    <property type="entry name" value="HAMP"/>
    <property type="match status" value="1"/>
</dbReference>
<feature type="domain" description="Methyl-accepting transducer" evidence="12">
    <location>
        <begin position="454"/>
        <end position="690"/>
    </location>
</feature>
<dbReference type="SUPFAM" id="SSF58104">
    <property type="entry name" value="Methyl-accepting chemotaxis protein (MCP) signaling domain"/>
    <property type="match status" value="1"/>
</dbReference>
<dbReference type="Proteomes" id="UP000503820">
    <property type="component" value="Unassembled WGS sequence"/>
</dbReference>
<dbReference type="Gene3D" id="3.30.450.20">
    <property type="entry name" value="PAS domain"/>
    <property type="match status" value="1"/>
</dbReference>
<evidence type="ECO:0000256" key="3">
    <source>
        <dbReference type="ARBA" id="ARBA00022500"/>
    </source>
</evidence>
<evidence type="ECO:0000313" key="15">
    <source>
        <dbReference type="Proteomes" id="UP000503820"/>
    </source>
</evidence>
<dbReference type="PROSITE" id="PS50885">
    <property type="entry name" value="HAMP"/>
    <property type="match status" value="1"/>
</dbReference>
<evidence type="ECO:0000256" key="1">
    <source>
        <dbReference type="ARBA" id="ARBA00004651"/>
    </source>
</evidence>
<feature type="coiled-coil region" evidence="10">
    <location>
        <begin position="399"/>
        <end position="443"/>
    </location>
</feature>
<evidence type="ECO:0000313" key="14">
    <source>
        <dbReference type="EMBL" id="GFM36061.1"/>
    </source>
</evidence>
<dbReference type="InterPro" id="IPR033479">
    <property type="entry name" value="dCache_1"/>
</dbReference>
<feature type="transmembrane region" description="Helical" evidence="11">
    <location>
        <begin position="333"/>
        <end position="355"/>
    </location>
</feature>
<comment type="caution">
    <text evidence="14">The sequence shown here is derived from an EMBL/GenBank/DDBJ whole genome shotgun (WGS) entry which is preliminary data.</text>
</comment>
<dbReference type="GO" id="GO:0004888">
    <property type="term" value="F:transmembrane signaling receptor activity"/>
    <property type="evidence" value="ECO:0007669"/>
    <property type="project" value="InterPro"/>
</dbReference>
<dbReference type="AlphaFoldDB" id="A0A7J0BS67"/>
<keyword evidence="6 11" id="KW-0472">Membrane</keyword>
<dbReference type="Gene3D" id="1.10.287.950">
    <property type="entry name" value="Methyl-accepting chemotaxis protein"/>
    <property type="match status" value="1"/>
</dbReference>
<sequence>MIAGITLKLKMTVFCLLIGMLPLVGMGYYAYGTAARSLEDKAYAQLVSIREVKRHAAQEMIGTWRSDIREFAASRLAADSLSAFIAFANGYGGMKGDTVDVESRWYAPLHADAVDIFGSYVTDKGYYDAFLTDLEGRILFSVARESDLGLNLIKSHLATSGIARAWQKARQSGSGGAGDVGFADFSPYAPSAGAPAAFIAAPVRYEGEMTGIAILQIPLDRLNALMQLRAGLGETGETYLVGPDLLMRSDSYLDPEHHGVVASFRNPETGKVDTTASREALAGNADTGIIVDYNGNPVLSSYAPIPVEDTRWALIAEVDQSEAFATITHLRNALLMAGGAVLAVVLAATLAVLRIQLLLPMDRIRAYAEKVAGGDLDAKAQGPFNVEIAALQHAIATMVQNLKLQMAEAHNKGEEAAQQAAHAREALAQAQEQQARIAGLMERMHSTAGQANAVSERVSSAADQLAAQVDQVNAGSVVQRDRMQETASAMEQINATVMEVARNSANAAESSGSARDKAEHGASVVNQVIAAISQVNHTAATLRTDMTDLGQQAESIGQVLNVISDIADQTNLLALNAAIEAARAGDAGRGFAVVADEVRKLAEKTMTATREVGERIHSIQAATSRNMANVEQAVSAVAAANERANDSGQALAAIVDLAETTAGQISGIATAAEEQSAAMEQINRAIDEVSTIINETTEGMAQAAQAVQELAGQAGELRSAIRALEASDS</sequence>
<dbReference type="Pfam" id="PF00015">
    <property type="entry name" value="MCPsignal"/>
    <property type="match status" value="1"/>
</dbReference>
<dbReference type="SMART" id="SM00283">
    <property type="entry name" value="MA"/>
    <property type="match status" value="1"/>
</dbReference>
<keyword evidence="3" id="KW-0145">Chemotaxis</keyword>
<evidence type="ECO:0000256" key="11">
    <source>
        <dbReference type="SAM" id="Phobius"/>
    </source>
</evidence>
<dbReference type="PROSITE" id="PS50111">
    <property type="entry name" value="CHEMOTAXIS_TRANSDUC_2"/>
    <property type="match status" value="1"/>
</dbReference>
<dbReference type="PANTHER" id="PTHR32089:SF112">
    <property type="entry name" value="LYSOZYME-LIKE PROTEIN-RELATED"/>
    <property type="match status" value="1"/>
</dbReference>
<evidence type="ECO:0000256" key="7">
    <source>
        <dbReference type="ARBA" id="ARBA00023224"/>
    </source>
</evidence>
<accession>A0A7J0BS67</accession>
<name>A0A7J0BS67_9BACT</name>
<comment type="subcellular location">
    <subcellularLocation>
        <location evidence="1">Cell membrane</location>
        <topology evidence="1">Multi-pass membrane protein</topology>
    </subcellularLocation>
</comment>
<keyword evidence="5 11" id="KW-1133">Transmembrane helix</keyword>
<dbReference type="GO" id="GO:0005886">
    <property type="term" value="C:plasma membrane"/>
    <property type="evidence" value="ECO:0007669"/>
    <property type="project" value="UniProtKB-SubCell"/>
</dbReference>
<dbReference type="InterPro" id="IPR003660">
    <property type="entry name" value="HAMP_dom"/>
</dbReference>
<evidence type="ECO:0000256" key="8">
    <source>
        <dbReference type="ARBA" id="ARBA00029447"/>
    </source>
</evidence>
<dbReference type="PANTHER" id="PTHR32089">
    <property type="entry name" value="METHYL-ACCEPTING CHEMOTAXIS PROTEIN MCPB"/>
    <property type="match status" value="1"/>
</dbReference>
<comment type="similarity">
    <text evidence="8">Belongs to the methyl-accepting chemotaxis (MCP) protein family.</text>
</comment>
<evidence type="ECO:0000259" key="13">
    <source>
        <dbReference type="PROSITE" id="PS50885"/>
    </source>
</evidence>
<evidence type="ECO:0000256" key="6">
    <source>
        <dbReference type="ARBA" id="ARBA00023136"/>
    </source>
</evidence>
<dbReference type="Gene3D" id="6.10.340.10">
    <property type="match status" value="1"/>
</dbReference>
<keyword evidence="2" id="KW-1003">Cell membrane</keyword>
<evidence type="ECO:0000256" key="9">
    <source>
        <dbReference type="PROSITE-ProRule" id="PRU00284"/>
    </source>
</evidence>
<dbReference type="Pfam" id="PF00672">
    <property type="entry name" value="HAMP"/>
    <property type="match status" value="1"/>
</dbReference>
<evidence type="ECO:0000256" key="5">
    <source>
        <dbReference type="ARBA" id="ARBA00022989"/>
    </source>
</evidence>
<proteinExistence type="inferred from homology"/>
<evidence type="ECO:0008006" key="16">
    <source>
        <dbReference type="Google" id="ProtNLM"/>
    </source>
</evidence>
<keyword evidence="15" id="KW-1185">Reference proteome</keyword>
<reference evidence="14 15" key="1">
    <citation type="submission" date="2020-05" db="EMBL/GenBank/DDBJ databases">
        <title>Draft genome sequence of Desulfovibrio psychrotolerans JS1T.</title>
        <authorList>
            <person name="Ueno A."/>
            <person name="Tamazawa S."/>
            <person name="Tamamura S."/>
            <person name="Murakami T."/>
            <person name="Kiyama T."/>
            <person name="Inomata H."/>
            <person name="Amano Y."/>
            <person name="Miyakawa K."/>
            <person name="Tamaki H."/>
            <person name="Naganuma T."/>
            <person name="Kaneko K."/>
        </authorList>
    </citation>
    <scope>NUCLEOTIDE SEQUENCE [LARGE SCALE GENOMIC DNA]</scope>
    <source>
        <strain evidence="14 15">JS1</strain>
    </source>
</reference>
<dbReference type="PRINTS" id="PR00260">
    <property type="entry name" value="CHEMTRNSDUCR"/>
</dbReference>
<evidence type="ECO:0000259" key="12">
    <source>
        <dbReference type="PROSITE" id="PS50111"/>
    </source>
</evidence>
<keyword evidence="7 9" id="KW-0807">Transducer</keyword>
<organism evidence="14 15">
    <name type="scientific">Desulfovibrio psychrotolerans</name>
    <dbReference type="NCBI Taxonomy" id="415242"/>
    <lineage>
        <taxon>Bacteria</taxon>
        <taxon>Pseudomonadati</taxon>
        <taxon>Thermodesulfobacteriota</taxon>
        <taxon>Desulfovibrionia</taxon>
        <taxon>Desulfovibrionales</taxon>
        <taxon>Desulfovibrionaceae</taxon>
        <taxon>Desulfovibrio</taxon>
    </lineage>
</organism>
<dbReference type="CDD" id="cd11386">
    <property type="entry name" value="MCP_signal"/>
    <property type="match status" value="1"/>
</dbReference>
<evidence type="ECO:0000256" key="2">
    <source>
        <dbReference type="ARBA" id="ARBA00022475"/>
    </source>
</evidence>
<evidence type="ECO:0000256" key="4">
    <source>
        <dbReference type="ARBA" id="ARBA00022692"/>
    </source>
</evidence>
<dbReference type="SMART" id="SM00304">
    <property type="entry name" value="HAMP"/>
    <property type="match status" value="1"/>
</dbReference>
<feature type="transmembrane region" description="Helical" evidence="11">
    <location>
        <begin position="12"/>
        <end position="31"/>
    </location>
</feature>
<dbReference type="Pfam" id="PF02743">
    <property type="entry name" value="dCache_1"/>
    <property type="match status" value="1"/>
</dbReference>
<keyword evidence="4 11" id="KW-0812">Transmembrane</keyword>
<dbReference type="RefSeq" id="WP_174408752.1">
    <property type="nucleotide sequence ID" value="NZ_BLVP01000002.1"/>
</dbReference>
<dbReference type="GO" id="GO:0007165">
    <property type="term" value="P:signal transduction"/>
    <property type="evidence" value="ECO:0007669"/>
    <property type="project" value="UniProtKB-KW"/>
</dbReference>
<evidence type="ECO:0000256" key="10">
    <source>
        <dbReference type="SAM" id="Coils"/>
    </source>
</evidence>
<feature type="domain" description="HAMP" evidence="13">
    <location>
        <begin position="355"/>
        <end position="407"/>
    </location>
</feature>
<gene>
    <name evidence="14" type="ORF">DSM19430T_07450</name>
</gene>
<protein>
    <recommendedName>
        <fullName evidence="16">Methyl-accepting chemotaxis protein</fullName>
    </recommendedName>
</protein>
<dbReference type="EMBL" id="BLVP01000002">
    <property type="protein sequence ID" value="GFM36061.1"/>
    <property type="molecule type" value="Genomic_DNA"/>
</dbReference>